<feature type="signal peptide" evidence="6">
    <location>
        <begin position="1"/>
        <end position="27"/>
    </location>
</feature>
<organism evidence="8 9">
    <name type="scientific">Ruminiclostridium papyrosolvens DSM 2782</name>
    <dbReference type="NCBI Taxonomy" id="588581"/>
    <lineage>
        <taxon>Bacteria</taxon>
        <taxon>Bacillati</taxon>
        <taxon>Bacillota</taxon>
        <taxon>Clostridia</taxon>
        <taxon>Eubacteriales</taxon>
        <taxon>Oscillospiraceae</taxon>
        <taxon>Ruminiclostridium</taxon>
    </lineage>
</organism>
<keyword evidence="9" id="KW-1185">Reference proteome</keyword>
<keyword evidence="2" id="KW-0479">Metal-binding</keyword>
<dbReference type="Gene3D" id="2.60.40.10">
    <property type="entry name" value="Immunoglobulins"/>
    <property type="match status" value="1"/>
</dbReference>
<evidence type="ECO:0000313" key="9">
    <source>
        <dbReference type="Proteomes" id="UP000003860"/>
    </source>
</evidence>
<sequence>MKSAKKILSAVLLSVSLVTSSFPWVYANTENTGNNVKSEAIQAQEVIPSFISGNLTAASDKTPKQIVEQYILQEAQKYQLPAIQFKVTEQFVNSLNRTVVKTVQTYNGVPVQNSDRNYFINSDGVIVYIVGSYVYDIADRVSLAVKPAEMSQDSILSAIERDLGFKPVYTESPKSQLLLYPVYGKYNYIYKVSIKFKNPAFKSYIYYLYASNLSVFGKNNQELSLEEPAVGSGIGQSGAVKQPLKMVKDNDVYYLKNTVENLKTIHELDGIYSENDNNFDTDTGLNFQKDAVDAHYNMTNVINFFKGAPFYRNGNDDNGSEYTIEIIKDSGNVFNAFADTNEVRIGAGKGLAGKSVAFAVDAMAHEFTHGILKSEGLGDSSDGHFEFNPPLTERLSLHEGISDVFGTICEYFLPSEGTPDWTIAEDTGTILRDCANPVIDTYNEYNRRILECENDRSLKYPKPHEGGGVITKAASLMAMGGTFKNVTVNPIGMEKLAEIFYHAINDGNMVYDMKFSQFAAALVESSEALYGADSAEVNSVRKALGAVGLDLRIVYASGPSLSLTWLPLSGSHYGIYRREKNSTAEPVKILETTNTKESVQAIPGSYDYFIAAIDANGNRVSEFSSPLTYTLPFAAPQNFHITNRTGLEVGFGWEGTIGTRYGVFRKLQGSETLFEKCAETTNTTVSVTALYGNYDYYVAQIDENGNIVSTSSLLVTVSTQYPAPQNFHITNRSGLIIGFGWTGTSGTKYAIYRQAQGSTAPLEKCAETTSTTVSLSTIYGNYNYYVAQIDENGEISSFLSNSVLVNTEYPAPSNFHITNRSGLQINFSWEGTSGARYAIYKVAADSTELPEKCIETTSTTATVYTLIGSYNFYVAQIDEAGNRISFLSQPVTVNS</sequence>
<feature type="domain" description="Fibronectin type-III" evidence="7">
    <location>
        <begin position="723"/>
        <end position="810"/>
    </location>
</feature>
<dbReference type="InterPro" id="IPR003961">
    <property type="entry name" value="FN3_dom"/>
</dbReference>
<evidence type="ECO:0000256" key="6">
    <source>
        <dbReference type="SAM" id="SignalP"/>
    </source>
</evidence>
<dbReference type="InterPro" id="IPR050728">
    <property type="entry name" value="Zinc_Metalloprotease_M4"/>
</dbReference>
<dbReference type="InterPro" id="IPR013856">
    <property type="entry name" value="Peptidase_M4_domain"/>
</dbReference>
<name>F1TGA5_9FIRM</name>
<gene>
    <name evidence="8" type="ORF">Cpap_0723</name>
</gene>
<reference evidence="8" key="2">
    <citation type="submission" date="2011-01" db="EMBL/GenBank/DDBJ databases">
        <title>The Non-contiguous Finished genome of Clostridium papyrosolvens.</title>
        <authorList>
            <person name="Lucas S."/>
            <person name="Copeland A."/>
            <person name="Lapidus A."/>
            <person name="Cheng J.-F."/>
            <person name="Goodwin L."/>
            <person name="Pitluck S."/>
            <person name="Misra M."/>
            <person name="Chertkov O."/>
            <person name="Detter J.C."/>
            <person name="Han C."/>
            <person name="Tapia R."/>
            <person name="Land M."/>
            <person name="Hauser L."/>
            <person name="Kyrpides N."/>
            <person name="Ivanova N."/>
            <person name="Pagani I."/>
            <person name="Mouttaki H."/>
            <person name="He Z."/>
            <person name="Zhou J."/>
            <person name="Hemme C.L."/>
            <person name="Woyke T."/>
        </authorList>
    </citation>
    <scope>NUCLEOTIDE SEQUENCE [LARGE SCALE GENOMIC DNA]</scope>
    <source>
        <strain evidence="8">DSM 2782</strain>
    </source>
</reference>
<dbReference type="RefSeq" id="WP_004621164.1">
    <property type="nucleotide sequence ID" value="NZ_ACXX02000013.1"/>
</dbReference>
<evidence type="ECO:0000256" key="1">
    <source>
        <dbReference type="ARBA" id="ARBA00022670"/>
    </source>
</evidence>
<dbReference type="Gene3D" id="3.10.170.10">
    <property type="match status" value="1"/>
</dbReference>
<protein>
    <submittedName>
        <fullName evidence="8">Peptidase M4 thermolysin</fullName>
    </submittedName>
</protein>
<comment type="caution">
    <text evidence="8">The sequence shown here is derived from an EMBL/GenBank/DDBJ whole genome shotgun (WGS) entry which is preliminary data.</text>
</comment>
<dbReference type="Proteomes" id="UP000003860">
    <property type="component" value="Unassembled WGS sequence"/>
</dbReference>
<dbReference type="eggNOG" id="COG3227">
    <property type="taxonomic scope" value="Bacteria"/>
</dbReference>
<evidence type="ECO:0000256" key="2">
    <source>
        <dbReference type="ARBA" id="ARBA00022723"/>
    </source>
</evidence>
<dbReference type="InterPro" id="IPR001570">
    <property type="entry name" value="Peptidase_M4_C_domain"/>
</dbReference>
<keyword evidence="6" id="KW-0732">Signal</keyword>
<dbReference type="InterPro" id="IPR027268">
    <property type="entry name" value="Peptidase_M4/M1_CTD_sf"/>
</dbReference>
<reference evidence="8" key="1">
    <citation type="submission" date="2009-07" db="EMBL/GenBank/DDBJ databases">
        <authorList>
            <consortium name="US DOE Joint Genome Institute (JGI-PGF)"/>
            <person name="Lucas S."/>
            <person name="Copeland A."/>
            <person name="Lapidus A."/>
            <person name="Glavina del Rio T."/>
            <person name="Tice H."/>
            <person name="Bruce D."/>
            <person name="Goodwin L."/>
            <person name="Pitluck S."/>
            <person name="Larimer F."/>
            <person name="Land M.L."/>
            <person name="Mouttaki H."/>
            <person name="He Z."/>
            <person name="Zhou J."/>
            <person name="Hemme C.L."/>
        </authorList>
    </citation>
    <scope>NUCLEOTIDE SEQUENCE [LARGE SCALE GENOMIC DNA]</scope>
    <source>
        <strain evidence="8">DSM 2782</strain>
    </source>
</reference>
<dbReference type="AlphaFoldDB" id="F1TGA5"/>
<evidence type="ECO:0000256" key="3">
    <source>
        <dbReference type="ARBA" id="ARBA00022801"/>
    </source>
</evidence>
<dbReference type="PROSITE" id="PS50853">
    <property type="entry name" value="FN3"/>
    <property type="match status" value="1"/>
</dbReference>
<dbReference type="PANTHER" id="PTHR33794:SF1">
    <property type="entry name" value="BACILLOLYSIN"/>
    <property type="match status" value="1"/>
</dbReference>
<accession>F1TGA5</accession>
<dbReference type="SUPFAM" id="SSF55486">
    <property type="entry name" value="Metalloproteases ('zincins'), catalytic domain"/>
    <property type="match status" value="1"/>
</dbReference>
<evidence type="ECO:0000256" key="4">
    <source>
        <dbReference type="ARBA" id="ARBA00022833"/>
    </source>
</evidence>
<dbReference type="GO" id="GO:0046872">
    <property type="term" value="F:metal ion binding"/>
    <property type="evidence" value="ECO:0007669"/>
    <property type="project" value="UniProtKB-KW"/>
</dbReference>
<keyword evidence="5" id="KW-0482">Metalloprotease</keyword>
<keyword evidence="1" id="KW-0645">Protease</keyword>
<dbReference type="STRING" id="588581.Cpap_0723"/>
<dbReference type="GO" id="GO:0004222">
    <property type="term" value="F:metalloendopeptidase activity"/>
    <property type="evidence" value="ECO:0007669"/>
    <property type="project" value="InterPro"/>
</dbReference>
<dbReference type="GO" id="GO:0006508">
    <property type="term" value="P:proteolysis"/>
    <property type="evidence" value="ECO:0007669"/>
    <property type="project" value="UniProtKB-KW"/>
</dbReference>
<dbReference type="InterPro" id="IPR013783">
    <property type="entry name" value="Ig-like_fold"/>
</dbReference>
<dbReference type="Pfam" id="PF02868">
    <property type="entry name" value="Peptidase_M4_C"/>
    <property type="match status" value="1"/>
</dbReference>
<evidence type="ECO:0000256" key="5">
    <source>
        <dbReference type="ARBA" id="ARBA00023049"/>
    </source>
</evidence>
<keyword evidence="4" id="KW-0862">Zinc</keyword>
<evidence type="ECO:0000313" key="8">
    <source>
        <dbReference type="EMBL" id="EGD46470.1"/>
    </source>
</evidence>
<dbReference type="InterPro" id="IPR036116">
    <property type="entry name" value="FN3_sf"/>
</dbReference>
<proteinExistence type="predicted"/>
<keyword evidence="3" id="KW-0378">Hydrolase</keyword>
<dbReference type="EMBL" id="ACXX02000013">
    <property type="protein sequence ID" value="EGD46470.1"/>
    <property type="molecule type" value="Genomic_DNA"/>
</dbReference>
<dbReference type="SUPFAM" id="SSF49265">
    <property type="entry name" value="Fibronectin type III"/>
    <property type="match status" value="2"/>
</dbReference>
<dbReference type="PANTHER" id="PTHR33794">
    <property type="entry name" value="BACILLOLYSIN"/>
    <property type="match status" value="1"/>
</dbReference>
<dbReference type="Gene3D" id="1.10.390.10">
    <property type="entry name" value="Neutral Protease Domain 2"/>
    <property type="match status" value="1"/>
</dbReference>
<dbReference type="OrthoDB" id="291295at2"/>
<evidence type="ECO:0000259" key="7">
    <source>
        <dbReference type="PROSITE" id="PS50853"/>
    </source>
</evidence>
<feature type="chain" id="PRO_5003276348" evidence="6">
    <location>
        <begin position="28"/>
        <end position="895"/>
    </location>
</feature>
<dbReference type="Pfam" id="PF01447">
    <property type="entry name" value="Peptidase_M4"/>
    <property type="match status" value="1"/>
</dbReference>